<name>A0ABW4L2U1_9MICO</name>
<evidence type="ECO:0000313" key="3">
    <source>
        <dbReference type="Proteomes" id="UP001597277"/>
    </source>
</evidence>
<keyword evidence="3" id="KW-1185">Reference proteome</keyword>
<dbReference type="GO" id="GO:0004332">
    <property type="term" value="F:fructose-bisphosphate aldolase activity"/>
    <property type="evidence" value="ECO:0007669"/>
    <property type="project" value="UniProtKB-EC"/>
</dbReference>
<proteinExistence type="predicted"/>
<gene>
    <name evidence="2" type="ORF">ACFSE6_08040</name>
</gene>
<organism evidence="2 3">
    <name type="scientific">Georgenia deserti</name>
    <dbReference type="NCBI Taxonomy" id="2093781"/>
    <lineage>
        <taxon>Bacteria</taxon>
        <taxon>Bacillati</taxon>
        <taxon>Actinomycetota</taxon>
        <taxon>Actinomycetes</taxon>
        <taxon>Micrococcales</taxon>
        <taxon>Bogoriellaceae</taxon>
        <taxon>Georgenia</taxon>
    </lineage>
</organism>
<dbReference type="InterPro" id="IPR050246">
    <property type="entry name" value="Class_II_FBP_aldolase"/>
</dbReference>
<dbReference type="PANTHER" id="PTHR30304:SF0">
    <property type="entry name" value="D-TAGATOSE-1,6-BISPHOSPHATE ALDOLASE SUBUNIT GATY-RELATED"/>
    <property type="match status" value="1"/>
</dbReference>
<dbReference type="Pfam" id="PF01116">
    <property type="entry name" value="F_bP_aldolase"/>
    <property type="match status" value="1"/>
</dbReference>
<dbReference type="PANTHER" id="PTHR30304">
    <property type="entry name" value="D-TAGATOSE-1,6-BISPHOSPHATE ALDOLASE"/>
    <property type="match status" value="1"/>
</dbReference>
<protein>
    <submittedName>
        <fullName evidence="2">Class II fructose-bisphosphate aldolase</fullName>
        <ecNumber evidence="2">4.1.2.13</ecNumber>
    </submittedName>
</protein>
<dbReference type="PIRSF" id="PIRSF001359">
    <property type="entry name" value="F_bP_aldolase_II"/>
    <property type="match status" value="1"/>
</dbReference>
<sequence>MTLVTTRELLDGAVAAGRGLAALNVIHLESAEAIAAAAEETGQGVVLQISQNCVRYHGSLARIAAAARAVAETSSAPLSLHLDHAEDADLVDEALAGGLSSVMYDGSSLPYPQNVATTRAIVEAAAAHEVLVEAELGEVGGKDGVHAPGVRTDPAEAARFVSETGVHALAVAVGSSHAMTTKSAEVDVELVGRLAAAVPVPLVLHGSSGVPEANLAAAIRAGMRKVNVSTQLVDAFTAAVRRRLTEDPHLVDSRKYLRAGREALTAEAIAVIRLVTTAARPAGPGAPR</sequence>
<comment type="caution">
    <text evidence="2">The sequence shown here is derived from an EMBL/GenBank/DDBJ whole genome shotgun (WGS) entry which is preliminary data.</text>
</comment>
<dbReference type="Proteomes" id="UP001597277">
    <property type="component" value="Unassembled WGS sequence"/>
</dbReference>
<dbReference type="SUPFAM" id="SSF51569">
    <property type="entry name" value="Aldolase"/>
    <property type="match status" value="1"/>
</dbReference>
<reference evidence="3" key="1">
    <citation type="journal article" date="2019" name="Int. J. Syst. Evol. Microbiol.">
        <title>The Global Catalogue of Microorganisms (GCM) 10K type strain sequencing project: providing services to taxonomists for standard genome sequencing and annotation.</title>
        <authorList>
            <consortium name="The Broad Institute Genomics Platform"/>
            <consortium name="The Broad Institute Genome Sequencing Center for Infectious Disease"/>
            <person name="Wu L."/>
            <person name="Ma J."/>
        </authorList>
    </citation>
    <scope>NUCLEOTIDE SEQUENCE [LARGE SCALE GENOMIC DNA]</scope>
    <source>
        <strain evidence="3">JCM 17130</strain>
    </source>
</reference>
<evidence type="ECO:0000256" key="1">
    <source>
        <dbReference type="ARBA" id="ARBA00001947"/>
    </source>
</evidence>
<dbReference type="InterPro" id="IPR013785">
    <property type="entry name" value="Aldolase_TIM"/>
</dbReference>
<comment type="cofactor">
    <cofactor evidence="1">
        <name>Zn(2+)</name>
        <dbReference type="ChEBI" id="CHEBI:29105"/>
    </cofactor>
</comment>
<accession>A0ABW4L2U1</accession>
<keyword evidence="2" id="KW-0456">Lyase</keyword>
<dbReference type="EC" id="4.1.2.13" evidence="2"/>
<dbReference type="EMBL" id="JBHUEE010000003">
    <property type="protein sequence ID" value="MFD1717781.1"/>
    <property type="molecule type" value="Genomic_DNA"/>
</dbReference>
<dbReference type="Gene3D" id="3.20.20.70">
    <property type="entry name" value="Aldolase class I"/>
    <property type="match status" value="1"/>
</dbReference>
<dbReference type="RefSeq" id="WP_388004750.1">
    <property type="nucleotide sequence ID" value="NZ_JBHUEE010000003.1"/>
</dbReference>
<dbReference type="InterPro" id="IPR000771">
    <property type="entry name" value="FBA_II"/>
</dbReference>
<evidence type="ECO:0000313" key="2">
    <source>
        <dbReference type="EMBL" id="MFD1717781.1"/>
    </source>
</evidence>